<dbReference type="OrthoDB" id="1937754at2759"/>
<name>A0A9Q0L1Y6_9MAGN</name>
<proteinExistence type="predicted"/>
<dbReference type="EMBL" id="JAMYWD010000001">
    <property type="protein sequence ID" value="KAJ4981007.1"/>
    <property type="molecule type" value="Genomic_DNA"/>
</dbReference>
<accession>A0A9Q0L1Y6</accession>
<dbReference type="AlphaFoldDB" id="A0A9Q0L1Y6"/>
<protein>
    <submittedName>
        <fullName evidence="2">Uncharacterized protein</fullName>
    </submittedName>
</protein>
<dbReference type="PANTHER" id="PTHR47481">
    <property type="match status" value="1"/>
</dbReference>
<sequence length="423" mass="46759">MAFSDNTDASHETPAAQNNVSLDASIAQTESASTVTSSPPLVISNIASLIPIKLTSTNYLLWKSLFEPILRGHKLMHLIDGTMPTPIAATSPWYEKYQMLLSWINATLSESALPYISSAKKAWDILQQRYASATPAHIMSLKRQLSRIKKDGLPPTYRQFYSSIHIRARTTALSLEELHNLLICEELALTDDSLDQSQALATFRPPKLAQGQGLHSTRGRGHSSGHGYYPPRRYNNERGLLPLPTSTDKTGTRSKCQICQKIGHSAIDCYHRMYYTYHGRHPPEKLAAMVSSAQPDTHTWFSDTGASHHLTPDVDNLQQFPPSDGIDAVQIGNGQGPAENGLYPFRVPAIHSTSPQAHFSSSVPPIQWHARLITAQKPSNALPSKYCLFGIIQSKPFAHLVSSARAIGFRFPTLRHLLIDPLS</sequence>
<gene>
    <name evidence="2" type="ORF">NE237_031844</name>
</gene>
<comment type="caution">
    <text evidence="2">The sequence shown here is derived from an EMBL/GenBank/DDBJ whole genome shotgun (WGS) entry which is preliminary data.</text>
</comment>
<keyword evidence="3" id="KW-1185">Reference proteome</keyword>
<evidence type="ECO:0000313" key="2">
    <source>
        <dbReference type="EMBL" id="KAJ4981007.1"/>
    </source>
</evidence>
<evidence type="ECO:0000256" key="1">
    <source>
        <dbReference type="SAM" id="MobiDB-lite"/>
    </source>
</evidence>
<dbReference type="Proteomes" id="UP001141806">
    <property type="component" value="Unassembled WGS sequence"/>
</dbReference>
<evidence type="ECO:0000313" key="3">
    <source>
        <dbReference type="Proteomes" id="UP001141806"/>
    </source>
</evidence>
<organism evidence="2 3">
    <name type="scientific">Protea cynaroides</name>
    <dbReference type="NCBI Taxonomy" id="273540"/>
    <lineage>
        <taxon>Eukaryota</taxon>
        <taxon>Viridiplantae</taxon>
        <taxon>Streptophyta</taxon>
        <taxon>Embryophyta</taxon>
        <taxon>Tracheophyta</taxon>
        <taxon>Spermatophyta</taxon>
        <taxon>Magnoliopsida</taxon>
        <taxon>Proteales</taxon>
        <taxon>Proteaceae</taxon>
        <taxon>Protea</taxon>
    </lineage>
</organism>
<reference evidence="2" key="1">
    <citation type="journal article" date="2023" name="Plant J.">
        <title>The genome of the king protea, Protea cynaroides.</title>
        <authorList>
            <person name="Chang J."/>
            <person name="Duong T.A."/>
            <person name="Schoeman C."/>
            <person name="Ma X."/>
            <person name="Roodt D."/>
            <person name="Barker N."/>
            <person name="Li Z."/>
            <person name="Van de Peer Y."/>
            <person name="Mizrachi E."/>
        </authorList>
    </citation>
    <scope>NUCLEOTIDE SEQUENCE</scope>
    <source>
        <tissue evidence="2">Young leaves</tissue>
    </source>
</reference>
<feature type="region of interest" description="Disordered" evidence="1">
    <location>
        <begin position="207"/>
        <end position="248"/>
    </location>
</feature>
<dbReference type="PANTHER" id="PTHR47481:SF28">
    <property type="entry name" value="RETROTRANSPOSON COPIA-LIKE N-TERMINAL DOMAIN-CONTAINING PROTEIN"/>
    <property type="match status" value="1"/>
</dbReference>